<keyword evidence="3" id="KW-1185">Reference proteome</keyword>
<reference evidence="2 3" key="1">
    <citation type="journal article" date="2024" name="Nat. Commun.">
        <title>Phylogenomics reveals the evolutionary origins of lichenization in chlorophyte algae.</title>
        <authorList>
            <person name="Puginier C."/>
            <person name="Libourel C."/>
            <person name="Otte J."/>
            <person name="Skaloud P."/>
            <person name="Haon M."/>
            <person name="Grisel S."/>
            <person name="Petersen M."/>
            <person name="Berrin J.G."/>
            <person name="Delaux P.M."/>
            <person name="Dal Grande F."/>
            <person name="Keller J."/>
        </authorList>
    </citation>
    <scope>NUCLEOTIDE SEQUENCE [LARGE SCALE GENOMIC DNA]</scope>
    <source>
        <strain evidence="2 3">SAG 2145</strain>
    </source>
</reference>
<sequence length="230" mass="26158">MLRTSIFLSPPTQSQPPAGLRKIPQGSPGVCTSVPARPRRSWQGFGITGLIIHAQLRAYKLRDDVRSALKGEQTVNSRPKYAVYRKQRASYYEFRQNFMGQLRRVRCFRVPDILIEQNKHEFRDAERGIFHSTAQKVMLLERDAVTDLTVGQIREAADCAKDLKTKACALVLAPGTPVTQIAEIEASMLGVDLIRNHGCQQRLQDDIHNFVKRDLEWTARRKEPHELPDG</sequence>
<dbReference type="Proteomes" id="UP001438707">
    <property type="component" value="Unassembled WGS sequence"/>
</dbReference>
<evidence type="ECO:0000256" key="1">
    <source>
        <dbReference type="SAM" id="MobiDB-lite"/>
    </source>
</evidence>
<evidence type="ECO:0000313" key="2">
    <source>
        <dbReference type="EMBL" id="KAK9828341.1"/>
    </source>
</evidence>
<accession>A0AAW1R3N0</accession>
<dbReference type="AlphaFoldDB" id="A0AAW1R3N0"/>
<comment type="caution">
    <text evidence="2">The sequence shown here is derived from an EMBL/GenBank/DDBJ whole genome shotgun (WGS) entry which is preliminary data.</text>
</comment>
<protein>
    <submittedName>
        <fullName evidence="2">Uncharacterized protein</fullName>
    </submittedName>
</protein>
<dbReference type="EMBL" id="JALJOS010000016">
    <property type="protein sequence ID" value="KAK9828341.1"/>
    <property type="molecule type" value="Genomic_DNA"/>
</dbReference>
<name>A0AAW1R3N0_9CHLO</name>
<proteinExistence type="predicted"/>
<feature type="region of interest" description="Disordered" evidence="1">
    <location>
        <begin position="1"/>
        <end position="28"/>
    </location>
</feature>
<organism evidence="2 3">
    <name type="scientific">Apatococcus lobatus</name>
    <dbReference type="NCBI Taxonomy" id="904363"/>
    <lineage>
        <taxon>Eukaryota</taxon>
        <taxon>Viridiplantae</taxon>
        <taxon>Chlorophyta</taxon>
        <taxon>core chlorophytes</taxon>
        <taxon>Trebouxiophyceae</taxon>
        <taxon>Chlorellales</taxon>
        <taxon>Chlorellaceae</taxon>
        <taxon>Apatococcus</taxon>
    </lineage>
</organism>
<evidence type="ECO:0000313" key="3">
    <source>
        <dbReference type="Proteomes" id="UP001438707"/>
    </source>
</evidence>
<gene>
    <name evidence="2" type="ORF">WJX74_009917</name>
</gene>
<feature type="compositionally biased region" description="Polar residues" evidence="1">
    <location>
        <begin position="1"/>
        <end position="16"/>
    </location>
</feature>